<keyword evidence="2" id="KW-1185">Reference proteome</keyword>
<organism evidence="1 2">
    <name type="scientific">Saprolegnia parasitica (strain CBS 223.65)</name>
    <dbReference type="NCBI Taxonomy" id="695850"/>
    <lineage>
        <taxon>Eukaryota</taxon>
        <taxon>Sar</taxon>
        <taxon>Stramenopiles</taxon>
        <taxon>Oomycota</taxon>
        <taxon>Saprolegniomycetes</taxon>
        <taxon>Saprolegniales</taxon>
        <taxon>Saprolegniaceae</taxon>
        <taxon>Saprolegnia</taxon>
    </lineage>
</organism>
<evidence type="ECO:0000313" key="1">
    <source>
        <dbReference type="EMBL" id="KDO25789.1"/>
    </source>
</evidence>
<dbReference type="GeneID" id="24131281"/>
<dbReference type="EMBL" id="KK583229">
    <property type="protein sequence ID" value="KDO25789.1"/>
    <property type="molecule type" value="Genomic_DNA"/>
</dbReference>
<dbReference type="OMA" id="VHANILV"/>
<dbReference type="SUPFAM" id="SSF52047">
    <property type="entry name" value="RNI-like"/>
    <property type="match status" value="1"/>
</dbReference>
<dbReference type="AlphaFoldDB" id="A0A067C4U7"/>
<dbReference type="RefSeq" id="XP_012203593.1">
    <property type="nucleotide sequence ID" value="XM_012348203.1"/>
</dbReference>
<gene>
    <name evidence="1" type="ORF">SPRG_09085</name>
</gene>
<protein>
    <recommendedName>
        <fullName evidence="3">F-box domain-containing protein</fullName>
    </recommendedName>
</protein>
<evidence type="ECO:0008006" key="3">
    <source>
        <dbReference type="Google" id="ProtNLM"/>
    </source>
</evidence>
<dbReference type="KEGG" id="spar:SPRG_09085"/>
<proteinExistence type="predicted"/>
<dbReference type="VEuPathDB" id="FungiDB:SPRG_09085"/>
<accession>A0A067C4U7</accession>
<sequence length="507" mass="56006">MDQQGGSKQACVAPIAVVHANILVDIMRFLDSTKDLLSLVQALPRDALDASLVAFRTLLVTPNVLNIKLWPQVCIEDIDLRYTSTVLAALPIFRSIRIAELARLNATLLGRCIQDDPPSLPATTDFVAKWGHKVDSMSVTSCEQKRGMDKLQCILRLCTGLRHVDCTTFESAPMFLNVVVHAVPHVQRLAYCSLNLSDDDAISPCEPWRPVLSTWLASGHATHLHLDNFTCDDDVGLGHCIAATTSLTSLKLQDSPGVVQGLVAASVPLPNITELRLHSPDADILNDFVTYRMHHPRLRVLELAATHGVDVTFALTLLPQLSALEELAFGQCTVREEPALDSTPAPRLRALRLTYCDMDNDVLVSLLDWASRSPCLETVELNMCDMPQTPPELERLGRSFRQCIEAGVRSITLHDCELTRVEAIANVVRALHQPRLFVLKIDCATLRIALSQPLLKALATSTGVRIEWSFSGGLKRDTLVQMRKLAKKFQLRISKCGKDTVWISSPL</sequence>
<name>A0A067C4U7_SAPPC</name>
<dbReference type="Gene3D" id="3.80.10.10">
    <property type="entry name" value="Ribonuclease Inhibitor"/>
    <property type="match status" value="1"/>
</dbReference>
<evidence type="ECO:0000313" key="2">
    <source>
        <dbReference type="Proteomes" id="UP000030745"/>
    </source>
</evidence>
<dbReference type="Proteomes" id="UP000030745">
    <property type="component" value="Unassembled WGS sequence"/>
</dbReference>
<reference evidence="1 2" key="1">
    <citation type="journal article" date="2013" name="PLoS Genet.">
        <title>Distinctive expansion of potential virulence genes in the genome of the oomycete fish pathogen Saprolegnia parasitica.</title>
        <authorList>
            <person name="Jiang R.H."/>
            <person name="de Bruijn I."/>
            <person name="Haas B.J."/>
            <person name="Belmonte R."/>
            <person name="Lobach L."/>
            <person name="Christie J."/>
            <person name="van den Ackerveken G."/>
            <person name="Bottin A."/>
            <person name="Bulone V."/>
            <person name="Diaz-Moreno S.M."/>
            <person name="Dumas B."/>
            <person name="Fan L."/>
            <person name="Gaulin E."/>
            <person name="Govers F."/>
            <person name="Grenville-Briggs L.J."/>
            <person name="Horner N.R."/>
            <person name="Levin J.Z."/>
            <person name="Mammella M."/>
            <person name="Meijer H.J."/>
            <person name="Morris P."/>
            <person name="Nusbaum C."/>
            <person name="Oome S."/>
            <person name="Phillips A.J."/>
            <person name="van Rooyen D."/>
            <person name="Rzeszutek E."/>
            <person name="Saraiva M."/>
            <person name="Secombes C.J."/>
            <person name="Seidl M.F."/>
            <person name="Snel B."/>
            <person name="Stassen J.H."/>
            <person name="Sykes S."/>
            <person name="Tripathy S."/>
            <person name="van den Berg H."/>
            <person name="Vega-Arreguin J.C."/>
            <person name="Wawra S."/>
            <person name="Young S.K."/>
            <person name="Zeng Q."/>
            <person name="Dieguez-Uribeondo J."/>
            <person name="Russ C."/>
            <person name="Tyler B.M."/>
            <person name="van West P."/>
        </authorList>
    </citation>
    <scope>NUCLEOTIDE SEQUENCE [LARGE SCALE GENOMIC DNA]</scope>
    <source>
        <strain evidence="1 2">CBS 223.65</strain>
    </source>
</reference>
<dbReference type="InterPro" id="IPR032675">
    <property type="entry name" value="LRR_dom_sf"/>
</dbReference>